<proteinExistence type="predicted"/>
<dbReference type="Proteomes" id="UP001498398">
    <property type="component" value="Unassembled WGS sequence"/>
</dbReference>
<gene>
    <name evidence="2" type="ORF">VKT23_015352</name>
</gene>
<dbReference type="EMBL" id="JBANRG010000051">
    <property type="protein sequence ID" value="KAK7444340.1"/>
    <property type="molecule type" value="Genomic_DNA"/>
</dbReference>
<feature type="compositionally biased region" description="Basic and acidic residues" evidence="1">
    <location>
        <begin position="555"/>
        <end position="574"/>
    </location>
</feature>
<feature type="compositionally biased region" description="Basic and acidic residues" evidence="1">
    <location>
        <begin position="327"/>
        <end position="338"/>
    </location>
</feature>
<protein>
    <recommendedName>
        <fullName evidence="4">Gag protein</fullName>
    </recommendedName>
</protein>
<feature type="region of interest" description="Disordered" evidence="1">
    <location>
        <begin position="257"/>
        <end position="344"/>
    </location>
</feature>
<sequence length="628" mass="72187">MTGFRPPSSKPGTPQPEDARSITSESTEFVTEPLRPLEDRLFVFKLPDDNHPLEYSTAVMPTLRPYYKIGDNEDIHERRKLAIQYAVNGLGMTAIANAPHPTRSQYKTKVLKDYFDTLDHLLSSLKLTYTKPGEERNNKAVYTVSSELYQEFSIALRDLLNSIQGSIRLKGRRVPDIPFWPEGSAGIDFFYANDIEIIALAYRISVEQFLLEIDSIHDFEKGDVRLDTARTKPRSPVREGAEPGSISAFLQQSRASMYSNNSHKPATSYVPLTRNSRMNDLMGNGKTRDRPPHLETRGASRGDPPSEPGSDPEDEGDDRRGRKRRPDNRGEDSQRNNELKSGYIFDQKLKHDTVPQWDGNTDNIMRWISKVNDLADHSPEVNRQLGSIVPRRLQGKAEVWYFSLPLSKRRKLEGSWDDLKQEIVGYYMNRTWVDRTKRRARDARYREPGHVRETPSDYYIRKSDLLTSVFQMEDSELILEIMDGAPRNWHTILTTRQYEDACELQSAIRYHEETLMELDRDLRAGSGSNGYSSYRPTARANLVGTRSDLPPPAFPRDDLTISKKTTPRDKGARPCRHCGSDMHWDNECKHSRRRTARTRLAETQLEDLQAQDEYDDLYLSTCGEEEDF</sequence>
<evidence type="ECO:0000313" key="2">
    <source>
        <dbReference type="EMBL" id="KAK7444340.1"/>
    </source>
</evidence>
<comment type="caution">
    <text evidence="2">The sequence shown here is derived from an EMBL/GenBank/DDBJ whole genome shotgun (WGS) entry which is preliminary data.</text>
</comment>
<keyword evidence="3" id="KW-1185">Reference proteome</keyword>
<feature type="region of interest" description="Disordered" evidence="1">
    <location>
        <begin position="542"/>
        <end position="574"/>
    </location>
</feature>
<evidence type="ECO:0000313" key="3">
    <source>
        <dbReference type="Proteomes" id="UP001498398"/>
    </source>
</evidence>
<feature type="compositionally biased region" description="Basic and acidic residues" evidence="1">
    <location>
        <begin position="286"/>
        <end position="300"/>
    </location>
</feature>
<name>A0ABR1IYB6_9AGAR</name>
<evidence type="ECO:0000256" key="1">
    <source>
        <dbReference type="SAM" id="MobiDB-lite"/>
    </source>
</evidence>
<feature type="region of interest" description="Disordered" evidence="1">
    <location>
        <begin position="1"/>
        <end position="30"/>
    </location>
</feature>
<organism evidence="2 3">
    <name type="scientific">Marasmiellus scandens</name>
    <dbReference type="NCBI Taxonomy" id="2682957"/>
    <lineage>
        <taxon>Eukaryota</taxon>
        <taxon>Fungi</taxon>
        <taxon>Dikarya</taxon>
        <taxon>Basidiomycota</taxon>
        <taxon>Agaricomycotina</taxon>
        <taxon>Agaricomycetes</taxon>
        <taxon>Agaricomycetidae</taxon>
        <taxon>Agaricales</taxon>
        <taxon>Marasmiineae</taxon>
        <taxon>Omphalotaceae</taxon>
        <taxon>Marasmiellus</taxon>
    </lineage>
</organism>
<evidence type="ECO:0008006" key="4">
    <source>
        <dbReference type="Google" id="ProtNLM"/>
    </source>
</evidence>
<reference evidence="2 3" key="1">
    <citation type="submission" date="2024-01" db="EMBL/GenBank/DDBJ databases">
        <title>A draft genome for the cacao thread blight pathogen Marasmiellus scandens.</title>
        <authorList>
            <person name="Baruah I.K."/>
            <person name="Leung J."/>
            <person name="Bukari Y."/>
            <person name="Amoako-Attah I."/>
            <person name="Meinhardt L.W."/>
            <person name="Bailey B.A."/>
            <person name="Cohen S.P."/>
        </authorList>
    </citation>
    <scope>NUCLEOTIDE SEQUENCE [LARGE SCALE GENOMIC DNA]</scope>
    <source>
        <strain evidence="2 3">GH-19</strain>
    </source>
</reference>
<accession>A0ABR1IYB6</accession>